<sequence>MTLGCIRTEEDEVGGDVGGLERWISLRAAFFRSLLEKLIDRVPMVLTQRTEWMLCENWVLVSNSRMRC</sequence>
<dbReference type="AlphaFoldDB" id="A0A517YVY3"/>
<accession>A0A517YVY3</accession>
<keyword evidence="2" id="KW-1185">Reference proteome</keyword>
<organism evidence="1 2">
    <name type="scientific">Poriferisphaera corsica</name>
    <dbReference type="NCBI Taxonomy" id="2528020"/>
    <lineage>
        <taxon>Bacteria</taxon>
        <taxon>Pseudomonadati</taxon>
        <taxon>Planctomycetota</taxon>
        <taxon>Phycisphaerae</taxon>
        <taxon>Phycisphaerales</taxon>
        <taxon>Phycisphaeraceae</taxon>
        <taxon>Poriferisphaera</taxon>
    </lineage>
</organism>
<dbReference type="EMBL" id="CP036425">
    <property type="protein sequence ID" value="QDU34391.1"/>
    <property type="molecule type" value="Genomic_DNA"/>
</dbReference>
<dbReference type="KEGG" id="pcor:KS4_24590"/>
<dbReference type="Proteomes" id="UP000317369">
    <property type="component" value="Chromosome"/>
</dbReference>
<name>A0A517YVY3_9BACT</name>
<evidence type="ECO:0000313" key="1">
    <source>
        <dbReference type="EMBL" id="QDU34391.1"/>
    </source>
</evidence>
<protein>
    <submittedName>
        <fullName evidence="1">Uncharacterized protein</fullName>
    </submittedName>
</protein>
<reference evidence="1 2" key="1">
    <citation type="submission" date="2019-02" db="EMBL/GenBank/DDBJ databases">
        <title>Deep-cultivation of Planctomycetes and their phenomic and genomic characterization uncovers novel biology.</title>
        <authorList>
            <person name="Wiegand S."/>
            <person name="Jogler M."/>
            <person name="Boedeker C."/>
            <person name="Pinto D."/>
            <person name="Vollmers J."/>
            <person name="Rivas-Marin E."/>
            <person name="Kohn T."/>
            <person name="Peeters S.H."/>
            <person name="Heuer A."/>
            <person name="Rast P."/>
            <person name="Oberbeckmann S."/>
            <person name="Bunk B."/>
            <person name="Jeske O."/>
            <person name="Meyerdierks A."/>
            <person name="Storesund J.E."/>
            <person name="Kallscheuer N."/>
            <person name="Luecker S."/>
            <person name="Lage O.M."/>
            <person name="Pohl T."/>
            <person name="Merkel B.J."/>
            <person name="Hornburger P."/>
            <person name="Mueller R.-W."/>
            <person name="Bruemmer F."/>
            <person name="Labrenz M."/>
            <person name="Spormann A.M."/>
            <person name="Op den Camp H."/>
            <person name="Overmann J."/>
            <person name="Amann R."/>
            <person name="Jetten M.S.M."/>
            <person name="Mascher T."/>
            <person name="Medema M.H."/>
            <person name="Devos D.P."/>
            <person name="Kaster A.-K."/>
            <person name="Ovreas L."/>
            <person name="Rohde M."/>
            <person name="Galperin M.Y."/>
            <person name="Jogler C."/>
        </authorList>
    </citation>
    <scope>NUCLEOTIDE SEQUENCE [LARGE SCALE GENOMIC DNA]</scope>
    <source>
        <strain evidence="1 2">KS4</strain>
    </source>
</reference>
<proteinExistence type="predicted"/>
<evidence type="ECO:0000313" key="2">
    <source>
        <dbReference type="Proteomes" id="UP000317369"/>
    </source>
</evidence>
<gene>
    <name evidence="1" type="ORF">KS4_24590</name>
</gene>